<reference evidence="2 3" key="1">
    <citation type="submission" date="2023-07" db="EMBL/GenBank/DDBJ databases">
        <title>Genomic Encyclopedia of Type Strains, Phase IV (KMG-IV): sequencing the most valuable type-strain genomes for metagenomic binning, comparative biology and taxonomic classification.</title>
        <authorList>
            <person name="Goeker M."/>
        </authorList>
    </citation>
    <scope>NUCLEOTIDE SEQUENCE [LARGE SCALE GENOMIC DNA]</scope>
    <source>
        <strain evidence="2 3">T98</strain>
    </source>
</reference>
<sequence length="167" mass="18013">MNFADSASLVGQKVQGLFSVEKGGQKIADVVIIKGSTYAPVRAISEAAGVSLTVEGKKIIVEETSGTVSTSAPTAQTVDEKLIALKAKAESTSKEIEKVKATIQFYDEKVFPKDEKAISMAASEAMKQIEIQRSEENKAAYEKYKQQLADLQASLVEINAQIAELQK</sequence>
<proteinExistence type="predicted"/>
<dbReference type="EMBL" id="JAUSUY010000005">
    <property type="protein sequence ID" value="MDT3426058.1"/>
    <property type="molecule type" value="Genomic_DNA"/>
</dbReference>
<feature type="coiled-coil region" evidence="1">
    <location>
        <begin position="134"/>
        <end position="161"/>
    </location>
</feature>
<dbReference type="Proteomes" id="UP001248709">
    <property type="component" value="Unassembled WGS sequence"/>
</dbReference>
<evidence type="ECO:0000256" key="1">
    <source>
        <dbReference type="SAM" id="Coils"/>
    </source>
</evidence>
<keyword evidence="3" id="KW-1185">Reference proteome</keyword>
<dbReference type="RefSeq" id="WP_025698076.1">
    <property type="nucleotide sequence ID" value="NZ_JAUSUY010000005.1"/>
</dbReference>
<accession>A0ABU3H5H3</accession>
<evidence type="ECO:0000313" key="3">
    <source>
        <dbReference type="Proteomes" id="UP001248709"/>
    </source>
</evidence>
<protein>
    <recommendedName>
        <fullName evidence="4">Copper amine oxidase-like N-terminal domain-containing protein</fullName>
    </recommendedName>
</protein>
<comment type="caution">
    <text evidence="2">The sequence shown here is derived from an EMBL/GenBank/DDBJ whole genome shotgun (WGS) entry which is preliminary data.</text>
</comment>
<evidence type="ECO:0008006" key="4">
    <source>
        <dbReference type="Google" id="ProtNLM"/>
    </source>
</evidence>
<keyword evidence="1" id="KW-0175">Coiled coil</keyword>
<name>A0ABU3H5H3_9BACL</name>
<organism evidence="2 3">
    <name type="scientific">Paenibacillus forsythiae</name>
    <dbReference type="NCBI Taxonomy" id="365616"/>
    <lineage>
        <taxon>Bacteria</taxon>
        <taxon>Bacillati</taxon>
        <taxon>Bacillota</taxon>
        <taxon>Bacilli</taxon>
        <taxon>Bacillales</taxon>
        <taxon>Paenibacillaceae</taxon>
        <taxon>Paenibacillus</taxon>
    </lineage>
</organism>
<gene>
    <name evidence="2" type="ORF">J2Z22_001578</name>
</gene>
<evidence type="ECO:0000313" key="2">
    <source>
        <dbReference type="EMBL" id="MDT3426058.1"/>
    </source>
</evidence>
<feature type="coiled-coil region" evidence="1">
    <location>
        <begin position="82"/>
        <end position="109"/>
    </location>
</feature>